<feature type="region of interest" description="Disordered" evidence="1">
    <location>
        <begin position="30"/>
        <end position="213"/>
    </location>
</feature>
<feature type="compositionally biased region" description="Low complexity" evidence="1">
    <location>
        <begin position="407"/>
        <end position="423"/>
    </location>
</feature>
<proteinExistence type="predicted"/>
<keyword evidence="4" id="KW-0282">Flagellum</keyword>
<dbReference type="InterPro" id="IPR038610">
    <property type="entry name" value="FliK-like_C_sf"/>
</dbReference>
<feature type="domain" description="Flagellar hook-length control protein-like C-terminal" evidence="2">
    <location>
        <begin position="318"/>
        <end position="390"/>
    </location>
</feature>
<dbReference type="Pfam" id="PF02120">
    <property type="entry name" value="Flg_hook"/>
    <property type="match status" value="1"/>
</dbReference>
<dbReference type="CDD" id="cd17470">
    <property type="entry name" value="T3SS_Flik_C"/>
    <property type="match status" value="1"/>
</dbReference>
<keyword evidence="4" id="KW-0969">Cilium</keyword>
<evidence type="ECO:0000313" key="3">
    <source>
        <dbReference type="EMBL" id="APR52607.1"/>
    </source>
</evidence>
<feature type="compositionally biased region" description="Low complexity" evidence="1">
    <location>
        <begin position="189"/>
        <end position="203"/>
    </location>
</feature>
<sequence>MTGAANPPPAEAGTVLPAAAAAFAALVDATAAPSAQPSAATPRIDPSVTPATAPGAIAPAGIEPVGMPVTNELLPAPTPEVAGGQPPLPPASGAEGQPAAPVAGKPSVHADESVPDVEAKPVEPGQPVIVQPQPPAQHQPAVIAGTPTEPVPPLKDETADPAASEGEGGEVAAQLATTALQTPVPSTGAAQPAAQAVPAASAKVEADASEAVPEVRRTKAVEQAHAAANTPMSGGKEMPAADAARPVAQSAAVATTDVPATADQPDTGLPSPLLTQTMAPVTGRPAAMPYPAVAPASPQAPVVAAQPGRMGADIGVEIAKAANGDREDLLIRLDPRDMGRINVRLSFDSDGVLRAVMSADSPAALDMLRRESGDLNRALADAGIRSDAQSLRFDARSSDQGQGGNQSGQRGQQGSQGSTGDGSADLADVQYRPLRSSGQVDLMA</sequence>
<dbReference type="Gene3D" id="3.30.750.140">
    <property type="match status" value="1"/>
</dbReference>
<dbReference type="Proteomes" id="UP000185161">
    <property type="component" value="Chromosome"/>
</dbReference>
<dbReference type="InterPro" id="IPR021136">
    <property type="entry name" value="Flagellar_hook_control-like_C"/>
</dbReference>
<evidence type="ECO:0000259" key="2">
    <source>
        <dbReference type="Pfam" id="PF02120"/>
    </source>
</evidence>
<organism evidence="3 5">
    <name type="scientific">Sphingomonas koreensis</name>
    <dbReference type="NCBI Taxonomy" id="93064"/>
    <lineage>
        <taxon>Bacteria</taxon>
        <taxon>Pseudomonadati</taxon>
        <taxon>Pseudomonadota</taxon>
        <taxon>Alphaproteobacteria</taxon>
        <taxon>Sphingomonadales</taxon>
        <taxon>Sphingomonadaceae</taxon>
        <taxon>Sphingomonas</taxon>
    </lineage>
</organism>
<dbReference type="EMBL" id="QQWO01000020">
    <property type="protein sequence ID" value="RSU99974.1"/>
    <property type="molecule type" value="Genomic_DNA"/>
</dbReference>
<dbReference type="Proteomes" id="UP000286681">
    <property type="component" value="Unassembled WGS sequence"/>
</dbReference>
<protein>
    <submittedName>
        <fullName evidence="4">Flagellar hook-length control protein FliK</fullName>
    </submittedName>
</protein>
<accession>A0A1L6J9T0</accession>
<evidence type="ECO:0000313" key="5">
    <source>
        <dbReference type="Proteomes" id="UP000185161"/>
    </source>
</evidence>
<gene>
    <name evidence="3" type="ORF">BRX40_09365</name>
    <name evidence="4" type="ORF">CA257_18875</name>
</gene>
<feature type="compositionally biased region" description="Basic and acidic residues" evidence="1">
    <location>
        <begin position="108"/>
        <end position="121"/>
    </location>
</feature>
<feature type="compositionally biased region" description="Low complexity" evidence="1">
    <location>
        <begin position="170"/>
        <end position="182"/>
    </location>
</feature>
<feature type="region of interest" description="Disordered" evidence="1">
    <location>
        <begin position="394"/>
        <end position="444"/>
    </location>
</feature>
<keyword evidence="4" id="KW-0966">Cell projection</keyword>
<keyword evidence="5" id="KW-1185">Reference proteome</keyword>
<evidence type="ECO:0000313" key="4">
    <source>
        <dbReference type="EMBL" id="RSU99974.1"/>
    </source>
</evidence>
<evidence type="ECO:0000256" key="1">
    <source>
        <dbReference type="SAM" id="MobiDB-lite"/>
    </source>
</evidence>
<dbReference type="EMBL" id="CP018820">
    <property type="protein sequence ID" value="APR52607.1"/>
    <property type="molecule type" value="Genomic_DNA"/>
</dbReference>
<name>A0A1L6J9T0_9SPHN</name>
<reference evidence="3" key="1">
    <citation type="submission" date="2016-12" db="EMBL/GenBank/DDBJ databases">
        <title>Whole genome sequencing of Sphingomonas koreensis.</title>
        <authorList>
            <person name="Conlan S."/>
            <person name="Thomas P.J."/>
            <person name="Mullikin J."/>
            <person name="Palmore T.N."/>
            <person name="Frank K.M."/>
            <person name="Segre J.A."/>
        </authorList>
    </citation>
    <scope>NUCLEOTIDE SEQUENCE</scope>
    <source>
        <strain evidence="3">ABOJV</strain>
    </source>
</reference>
<evidence type="ECO:0000313" key="6">
    <source>
        <dbReference type="Proteomes" id="UP000286681"/>
    </source>
</evidence>
<dbReference type="STRING" id="93064.BRX40_09365"/>
<dbReference type="AlphaFoldDB" id="A0A1L6J9T0"/>
<dbReference type="KEGG" id="skr:BRX40_09365"/>
<feature type="compositionally biased region" description="Low complexity" evidence="1">
    <location>
        <begin position="30"/>
        <end position="42"/>
    </location>
</feature>
<reference evidence="5" key="2">
    <citation type="submission" date="2016-12" db="EMBL/GenBank/DDBJ databases">
        <title>Whole genome sequencing of Sphingomonas sp. ABOJV.</title>
        <authorList>
            <person name="Conlan S."/>
            <person name="Thomas P.J."/>
            <person name="Mullikin J."/>
            <person name="Palmore T.N."/>
            <person name="Frank K.M."/>
            <person name="Segre J.A."/>
        </authorList>
    </citation>
    <scope>NUCLEOTIDE SEQUENCE [LARGE SCALE GENOMIC DNA]</scope>
    <source>
        <strain evidence="5">ABOJV</strain>
    </source>
</reference>
<reference evidence="4 6" key="3">
    <citation type="submission" date="2018-07" db="EMBL/GenBank/DDBJ databases">
        <title>Genomic and Epidemiologic Investigation of an Indolent Hospital Outbreak.</title>
        <authorList>
            <person name="Johnson R.C."/>
            <person name="Deming C."/>
            <person name="Conlan S."/>
            <person name="Zellmer C.J."/>
            <person name="Michelin A.V."/>
            <person name="Lee-Lin S."/>
            <person name="Thomas P.J."/>
            <person name="Park M."/>
            <person name="Weingarten R.A."/>
            <person name="Less J."/>
            <person name="Dekker J.P."/>
            <person name="Frank K.M."/>
            <person name="Musser K.A."/>
            <person name="Mcquiston J.R."/>
            <person name="Henderson D.K."/>
            <person name="Lau A.F."/>
            <person name="Palmore T.N."/>
            <person name="Segre J.A."/>
        </authorList>
    </citation>
    <scope>NUCLEOTIDE SEQUENCE [LARGE SCALE GENOMIC DNA]</scope>
    <source>
        <strain evidence="4 6">SK-NIH.Env10_0317</strain>
    </source>
</reference>
<feature type="compositionally biased region" description="Low complexity" evidence="1">
    <location>
        <begin position="49"/>
        <end position="62"/>
    </location>
</feature>